<protein>
    <recommendedName>
        <fullName evidence="3">BPSL0067 family protein</fullName>
    </recommendedName>
</protein>
<evidence type="ECO:0000313" key="2">
    <source>
        <dbReference type="Proteomes" id="UP000277191"/>
    </source>
</evidence>
<accession>A0A3Q9F617</accession>
<dbReference type="NCBIfam" id="NF033857">
    <property type="entry name" value="BPSL0067_fam"/>
    <property type="match status" value="1"/>
</dbReference>
<organism evidence="1 2">
    <name type="scientific">Burkholderia cenocepacia</name>
    <dbReference type="NCBI Taxonomy" id="95486"/>
    <lineage>
        <taxon>Bacteria</taxon>
        <taxon>Pseudomonadati</taxon>
        <taxon>Pseudomonadota</taxon>
        <taxon>Betaproteobacteria</taxon>
        <taxon>Burkholderiales</taxon>
        <taxon>Burkholderiaceae</taxon>
        <taxon>Burkholderia</taxon>
        <taxon>Burkholderia cepacia complex</taxon>
    </lineage>
</organism>
<evidence type="ECO:0008006" key="3">
    <source>
        <dbReference type="Google" id="ProtNLM"/>
    </source>
</evidence>
<proteinExistence type="predicted"/>
<dbReference type="Proteomes" id="UP000277191">
    <property type="component" value="Chromosome 1"/>
</dbReference>
<evidence type="ECO:0000313" key="1">
    <source>
        <dbReference type="EMBL" id="AZQ50202.1"/>
    </source>
</evidence>
<dbReference type="InterPro" id="IPR047746">
    <property type="entry name" value="Dae2/Tae2-like"/>
</dbReference>
<dbReference type="RefSeq" id="WP_126359888.1">
    <property type="nucleotide sequence ID" value="NZ_CP034545.1"/>
</dbReference>
<gene>
    <name evidence="1" type="ORF">D5R55_03800</name>
</gene>
<sequence>MAHVYEKAAELVGQKPAGDGECVALVKIYTSVGPTAIWRPEKKAGGDRSIRVGTVIATFENDRYPSRSHGNHAAFYLGQDARGIHVVEQWRSLKAIQRRCIPFKGKDKHGRYIDPSNNADAFSVVK</sequence>
<dbReference type="AlphaFoldDB" id="A0A3Q9F617"/>
<dbReference type="EMBL" id="CP034545">
    <property type="protein sequence ID" value="AZQ50202.1"/>
    <property type="molecule type" value="Genomic_DNA"/>
</dbReference>
<reference evidence="1 2" key="1">
    <citation type="submission" date="2018-12" db="EMBL/GenBank/DDBJ databases">
        <title>Cadmium resistance mechanism in endophytic bacteria Burkholderia cenocepacia YG-3.</title>
        <authorList>
            <person name="Zhang X."/>
            <person name="Wang X."/>
            <person name="Zhu Y."/>
        </authorList>
    </citation>
    <scope>NUCLEOTIDE SEQUENCE [LARGE SCALE GENOMIC DNA]</scope>
    <source>
        <strain evidence="1 2">YG-3</strain>
    </source>
</reference>
<name>A0A3Q9F617_9BURK</name>